<feature type="compositionally biased region" description="Polar residues" evidence="5">
    <location>
        <begin position="356"/>
        <end position="374"/>
    </location>
</feature>
<feature type="compositionally biased region" description="Basic and acidic residues" evidence="5">
    <location>
        <begin position="289"/>
        <end position="298"/>
    </location>
</feature>
<evidence type="ECO:0000256" key="4">
    <source>
        <dbReference type="ARBA" id="ARBA00023242"/>
    </source>
</evidence>
<protein>
    <submittedName>
        <fullName evidence="7">Regulator of nonsense transcripts 3A</fullName>
    </submittedName>
</protein>
<dbReference type="GO" id="GO:0000184">
    <property type="term" value="P:nuclear-transcribed mRNA catabolic process, nonsense-mediated decay"/>
    <property type="evidence" value="ECO:0007669"/>
    <property type="project" value="UniProtKB-KW"/>
</dbReference>
<reference evidence="8" key="1">
    <citation type="submission" date="2017-01" db="EMBL/GenBank/DDBJ databases">
        <title>Comparative genomics of anhydrobiosis in the tardigrade Hypsibius dujardini.</title>
        <authorList>
            <person name="Yoshida Y."/>
            <person name="Koutsovoulos G."/>
            <person name="Laetsch D."/>
            <person name="Stevens L."/>
            <person name="Kumar S."/>
            <person name="Horikawa D."/>
            <person name="Ishino K."/>
            <person name="Komine S."/>
            <person name="Tomita M."/>
            <person name="Blaxter M."/>
            <person name="Arakawa K."/>
        </authorList>
    </citation>
    <scope>NUCLEOTIDE SEQUENCE [LARGE SCALE GENOMIC DNA]</scope>
    <source>
        <strain evidence="8">Z151</strain>
    </source>
</reference>
<keyword evidence="8" id="KW-1185">Reference proteome</keyword>
<dbReference type="InterPro" id="IPR039722">
    <property type="entry name" value="Upf3"/>
</dbReference>
<evidence type="ECO:0000259" key="6">
    <source>
        <dbReference type="Pfam" id="PF03467"/>
    </source>
</evidence>
<dbReference type="GO" id="GO:0003729">
    <property type="term" value="F:mRNA binding"/>
    <property type="evidence" value="ECO:0007669"/>
    <property type="project" value="TreeGrafter"/>
</dbReference>
<evidence type="ECO:0000256" key="2">
    <source>
        <dbReference type="ARBA" id="ARBA00005991"/>
    </source>
</evidence>
<name>A0A1W0WSZ6_HYPEX</name>
<gene>
    <name evidence="7" type="ORF">BV898_07698</name>
</gene>
<dbReference type="SUPFAM" id="SSF54928">
    <property type="entry name" value="RNA-binding domain, RBD"/>
    <property type="match status" value="1"/>
</dbReference>
<dbReference type="AlphaFoldDB" id="A0A1W0WSZ6"/>
<feature type="region of interest" description="Disordered" evidence="5">
    <location>
        <begin position="463"/>
        <end position="514"/>
    </location>
</feature>
<dbReference type="Proteomes" id="UP000192578">
    <property type="component" value="Unassembled WGS sequence"/>
</dbReference>
<comment type="similarity">
    <text evidence="2">Belongs to the RENT3 family.</text>
</comment>
<organism evidence="7 8">
    <name type="scientific">Hypsibius exemplaris</name>
    <name type="common">Freshwater tardigrade</name>
    <dbReference type="NCBI Taxonomy" id="2072580"/>
    <lineage>
        <taxon>Eukaryota</taxon>
        <taxon>Metazoa</taxon>
        <taxon>Ecdysozoa</taxon>
        <taxon>Tardigrada</taxon>
        <taxon>Eutardigrada</taxon>
        <taxon>Parachela</taxon>
        <taxon>Hypsibioidea</taxon>
        <taxon>Hypsibiidae</taxon>
        <taxon>Hypsibius</taxon>
    </lineage>
</organism>
<keyword evidence="3" id="KW-0866">Nonsense-mediated mRNA decay</keyword>
<feature type="region of interest" description="Disordered" evidence="5">
    <location>
        <begin position="1"/>
        <end position="42"/>
    </location>
</feature>
<feature type="domain" description="UPF3" evidence="6">
    <location>
        <begin position="48"/>
        <end position="207"/>
    </location>
</feature>
<comment type="caution">
    <text evidence="7">The sequence shown here is derived from an EMBL/GenBank/DDBJ whole genome shotgun (WGS) entry which is preliminary data.</text>
</comment>
<dbReference type="PANTHER" id="PTHR13112">
    <property type="entry name" value="UPF3 REGULATOR OF NONSENSE TRANSCRIPTS-LIKE PROTEIN"/>
    <property type="match status" value="1"/>
</dbReference>
<dbReference type="Gene3D" id="3.30.70.330">
    <property type="match status" value="1"/>
</dbReference>
<dbReference type="InterPro" id="IPR005120">
    <property type="entry name" value="UPF3_dom"/>
</dbReference>
<evidence type="ECO:0000313" key="8">
    <source>
        <dbReference type="Proteomes" id="UP000192578"/>
    </source>
</evidence>
<comment type="subcellular location">
    <subcellularLocation>
        <location evidence="1">Nucleus</location>
    </subcellularLocation>
</comment>
<evidence type="ECO:0000256" key="5">
    <source>
        <dbReference type="SAM" id="MobiDB-lite"/>
    </source>
</evidence>
<accession>A0A1W0WSZ6</accession>
<dbReference type="InterPro" id="IPR035979">
    <property type="entry name" value="RBD_domain_sf"/>
</dbReference>
<dbReference type="GO" id="GO:0005737">
    <property type="term" value="C:cytoplasm"/>
    <property type="evidence" value="ECO:0007669"/>
    <property type="project" value="TreeGrafter"/>
</dbReference>
<dbReference type="GO" id="GO:0005730">
    <property type="term" value="C:nucleolus"/>
    <property type="evidence" value="ECO:0007669"/>
    <property type="project" value="TreeGrafter"/>
</dbReference>
<keyword evidence="4" id="KW-0539">Nucleus</keyword>
<feature type="compositionally biased region" description="Basic and acidic residues" evidence="5">
    <location>
        <begin position="224"/>
        <end position="243"/>
    </location>
</feature>
<dbReference type="CDD" id="cd12455">
    <property type="entry name" value="RRM_like_Smg4_UPF3"/>
    <property type="match status" value="1"/>
</dbReference>
<sequence>MSYVVHPSARGRRVRKNEGSSARDIRGKPPKSKPKTREAPERRELVSKKIVVRNLPLNFTKELFLQHVSPLPEYTYFAFHGPDNTLANQARCRAYIRFRNEDDITVFKEKFDGYIFLDSRGHELRCSVELAPYQRVAIQHQEKADQKCGDIFNTEDYKRFLEELERKKDHVSTSNAAKVQANLAALEKSSQSESTVTPLMEFVQAQRAEEEMNYRRPLNAGSSSRKERNRERASKKSGPKEDLEPFFPTKPVLVRRREDRDRTQPAIGAGNNAPPSGVYSDSRPNSARVADKLPEKPRPNTVQTPPHPAPMVLKAVPQVPAADSAVGRHFLADRPFLSNKAVLPETAKPERPPGGTRNQPLGKTKVFQKQQTPRNAPFSEELPDGGYGAPPSRRPPKPARADQYGYPRWPEEEERKPLPPAGGGGKAGRPQPPRAPAQIENPITGVKEFLGQVRVAVAMTEKPLPSGDSVPAVESPTSAAPMPGDLLPDGSRVPNRARPAMQLYQPRGKRRYQN</sequence>
<evidence type="ECO:0000256" key="1">
    <source>
        <dbReference type="ARBA" id="ARBA00004123"/>
    </source>
</evidence>
<dbReference type="GO" id="GO:0045727">
    <property type="term" value="P:positive regulation of translation"/>
    <property type="evidence" value="ECO:0007669"/>
    <property type="project" value="TreeGrafter"/>
</dbReference>
<dbReference type="PANTHER" id="PTHR13112:SF0">
    <property type="entry name" value="FI21285P1"/>
    <property type="match status" value="1"/>
</dbReference>
<dbReference type="InterPro" id="IPR012677">
    <property type="entry name" value="Nucleotide-bd_a/b_plait_sf"/>
</dbReference>
<feature type="region of interest" description="Disordered" evidence="5">
    <location>
        <begin position="334"/>
        <end position="443"/>
    </location>
</feature>
<evidence type="ECO:0000256" key="3">
    <source>
        <dbReference type="ARBA" id="ARBA00023161"/>
    </source>
</evidence>
<feature type="region of interest" description="Disordered" evidence="5">
    <location>
        <begin position="208"/>
        <end position="311"/>
    </location>
</feature>
<dbReference type="Pfam" id="PF03467">
    <property type="entry name" value="Smg4_UPF3"/>
    <property type="match status" value="1"/>
</dbReference>
<proteinExistence type="inferred from homology"/>
<feature type="compositionally biased region" description="Basic and acidic residues" evidence="5">
    <location>
        <begin position="16"/>
        <end position="27"/>
    </location>
</feature>
<dbReference type="OrthoDB" id="18087at2759"/>
<dbReference type="EMBL" id="MTYJ01000051">
    <property type="protein sequence ID" value="OQV18305.1"/>
    <property type="molecule type" value="Genomic_DNA"/>
</dbReference>
<evidence type="ECO:0000313" key="7">
    <source>
        <dbReference type="EMBL" id="OQV18305.1"/>
    </source>
</evidence>